<evidence type="ECO:0000313" key="2">
    <source>
        <dbReference type="EMBL" id="CAE0320801.1"/>
    </source>
</evidence>
<protein>
    <submittedName>
        <fullName evidence="2">Uncharacterized protein</fullName>
    </submittedName>
</protein>
<evidence type="ECO:0000256" key="1">
    <source>
        <dbReference type="SAM" id="Phobius"/>
    </source>
</evidence>
<keyword evidence="1" id="KW-0472">Membrane</keyword>
<feature type="transmembrane region" description="Helical" evidence="1">
    <location>
        <begin position="196"/>
        <end position="217"/>
    </location>
</feature>
<name>A0A7S3IDQ4_9SPIT</name>
<sequence length="263" mass="29113">MDSFTSTYDYLQEWQPTAALIIPAVFLPPTLIEAAEFAFAGGAMFLSEAGTDTRFTNSSLMTFGDDYFEKPDASFLDYVTGAFYFVTDSFFQLNVIGAFGMLSLFLAIGTVFRSLAASDESSVYMLLDAVVENVAYLPMLQEYFANGGFKTIASDFNSLFSTDGLLIAYYFLMASMWGLVAIYEILLAVGFPWMTLISISAVALAAIVALAVPVVIIGKDLFWLLVFAVSPNYASDRDATISDYFSKWSDIERSWNTIIEWRA</sequence>
<dbReference type="AlphaFoldDB" id="A0A7S3IDQ4"/>
<accession>A0A7S3IDQ4</accession>
<keyword evidence="1" id="KW-1133">Transmembrane helix</keyword>
<reference evidence="2" key="1">
    <citation type="submission" date="2021-01" db="EMBL/GenBank/DDBJ databases">
        <authorList>
            <person name="Corre E."/>
            <person name="Pelletier E."/>
            <person name="Niang G."/>
            <person name="Scheremetjew M."/>
            <person name="Finn R."/>
            <person name="Kale V."/>
            <person name="Holt S."/>
            <person name="Cochrane G."/>
            <person name="Meng A."/>
            <person name="Brown T."/>
            <person name="Cohen L."/>
        </authorList>
    </citation>
    <scope>NUCLEOTIDE SEQUENCE</scope>
    <source>
        <strain evidence="2">S3</strain>
    </source>
</reference>
<keyword evidence="1" id="KW-0812">Transmembrane</keyword>
<organism evidence="2">
    <name type="scientific">Strombidium inclinatum</name>
    <dbReference type="NCBI Taxonomy" id="197538"/>
    <lineage>
        <taxon>Eukaryota</taxon>
        <taxon>Sar</taxon>
        <taxon>Alveolata</taxon>
        <taxon>Ciliophora</taxon>
        <taxon>Intramacronucleata</taxon>
        <taxon>Spirotrichea</taxon>
        <taxon>Oligotrichia</taxon>
        <taxon>Strombidiidae</taxon>
        <taxon>Strombidium</taxon>
    </lineage>
</organism>
<gene>
    <name evidence="2" type="ORF">SINC0208_LOCUS1382</name>
</gene>
<proteinExistence type="predicted"/>
<feature type="transmembrane region" description="Helical" evidence="1">
    <location>
        <begin position="93"/>
        <end position="116"/>
    </location>
</feature>
<feature type="transmembrane region" description="Helical" evidence="1">
    <location>
        <begin position="167"/>
        <end position="189"/>
    </location>
</feature>
<dbReference type="EMBL" id="HBIH01003319">
    <property type="protein sequence ID" value="CAE0320801.1"/>
    <property type="molecule type" value="Transcribed_RNA"/>
</dbReference>